<gene>
    <name evidence="2" type="ORF">COPCOM_00518</name>
</gene>
<reference evidence="2 3" key="1">
    <citation type="submission" date="2009-02" db="EMBL/GenBank/DDBJ databases">
        <authorList>
            <person name="Fulton L."/>
            <person name="Clifton S."/>
            <person name="Fulton B."/>
            <person name="Xu J."/>
            <person name="Minx P."/>
            <person name="Pepin K.H."/>
            <person name="Johnson M."/>
            <person name="Bhonagiri V."/>
            <person name="Nash W.E."/>
            <person name="Mardis E.R."/>
            <person name="Wilson R.K."/>
        </authorList>
    </citation>
    <scope>NUCLEOTIDE SEQUENCE [LARGE SCALE GENOMIC DNA]</scope>
    <source>
        <strain evidence="2 3">ATCC 27758</strain>
    </source>
</reference>
<organism evidence="2 3">
    <name type="scientific">Coprococcus comes ATCC 27758</name>
    <dbReference type="NCBI Taxonomy" id="470146"/>
    <lineage>
        <taxon>Bacteria</taxon>
        <taxon>Bacillati</taxon>
        <taxon>Bacillota</taxon>
        <taxon>Clostridia</taxon>
        <taxon>Lachnospirales</taxon>
        <taxon>Lachnospiraceae</taxon>
        <taxon>Coprococcus</taxon>
    </lineage>
</organism>
<evidence type="ECO:0000313" key="2">
    <source>
        <dbReference type="EMBL" id="EEG91261.1"/>
    </source>
</evidence>
<dbReference type="CDD" id="cd17242">
    <property type="entry name" value="MobM_relaxase"/>
    <property type="match status" value="1"/>
</dbReference>
<evidence type="ECO:0008006" key="4">
    <source>
        <dbReference type="Google" id="ProtNLM"/>
    </source>
</evidence>
<evidence type="ECO:0000313" key="3">
    <source>
        <dbReference type="Proteomes" id="UP000003793"/>
    </source>
</evidence>
<dbReference type="GO" id="GO:0003677">
    <property type="term" value="F:DNA binding"/>
    <property type="evidence" value="ECO:0007669"/>
    <property type="project" value="InterPro"/>
</dbReference>
<accession>C0B5U7</accession>
<dbReference type="Proteomes" id="UP000003793">
    <property type="component" value="Unassembled WGS sequence"/>
</dbReference>
<sequence>MIGTGSLAHNRREFIAENVDSDRVQLNICYQNENLKEVYKELFDEAVERYNIGKRKDRQITNYYEKIRQGKQEKLFHEVIFQIGNREDMAVGTVEGDLAVKVLDEYVKDFQKRNPTLRVFGCYLHQDESTPHLHIDFIPYVTDWKGKRNGH</sequence>
<dbReference type="Gene3D" id="3.30.930.30">
    <property type="match status" value="1"/>
</dbReference>
<name>C0B5U7_9FIRM</name>
<dbReference type="InterPro" id="IPR001668">
    <property type="entry name" value="Mob_Pre"/>
</dbReference>
<proteinExistence type="inferred from homology"/>
<dbReference type="Pfam" id="PF01076">
    <property type="entry name" value="Mob_Pre"/>
    <property type="match status" value="1"/>
</dbReference>
<comment type="similarity">
    <text evidence="1">Belongs to the plasmid mobilization pre family.</text>
</comment>
<dbReference type="EMBL" id="ABVR01000033">
    <property type="protein sequence ID" value="EEG91261.1"/>
    <property type="molecule type" value="Genomic_DNA"/>
</dbReference>
<evidence type="ECO:0000256" key="1">
    <source>
        <dbReference type="ARBA" id="ARBA00010657"/>
    </source>
</evidence>
<reference evidence="2 3" key="2">
    <citation type="submission" date="2009-03" db="EMBL/GenBank/DDBJ databases">
        <title>Draft genome sequence of Coprococcus comes (ATCC 27758).</title>
        <authorList>
            <person name="Sudarsanam P."/>
            <person name="Ley R."/>
            <person name="Guruge J."/>
            <person name="Turnbaugh P.J."/>
            <person name="Mahowald M."/>
            <person name="Liep D."/>
            <person name="Gordon J."/>
        </authorList>
    </citation>
    <scope>NUCLEOTIDE SEQUENCE [LARGE SCALE GENOMIC DNA]</scope>
    <source>
        <strain evidence="2 3">ATCC 27758</strain>
    </source>
</reference>
<comment type="caution">
    <text evidence="2">The sequence shown here is derived from an EMBL/GenBank/DDBJ whole genome shotgun (WGS) entry which is preliminary data.</text>
</comment>
<dbReference type="HOGENOM" id="CLU_037835_1_0_9"/>
<dbReference type="AlphaFoldDB" id="C0B5U7"/>
<dbReference type="GO" id="GO:0006310">
    <property type="term" value="P:DNA recombination"/>
    <property type="evidence" value="ECO:0007669"/>
    <property type="project" value="InterPro"/>
</dbReference>
<protein>
    <recommendedName>
        <fullName evidence="4">Plasmid recombination enzyme</fullName>
    </recommendedName>
</protein>